<evidence type="ECO:0000313" key="2">
    <source>
        <dbReference type="Proteomes" id="UP000801492"/>
    </source>
</evidence>
<dbReference type="SUPFAM" id="SSF56801">
    <property type="entry name" value="Acetyl-CoA synthetase-like"/>
    <property type="match status" value="1"/>
</dbReference>
<feature type="non-terminal residue" evidence="1">
    <location>
        <position position="119"/>
    </location>
</feature>
<organism evidence="1 2">
    <name type="scientific">Ignelater luminosus</name>
    <name type="common">Cucubano</name>
    <name type="synonym">Pyrophorus luminosus</name>
    <dbReference type="NCBI Taxonomy" id="2038154"/>
    <lineage>
        <taxon>Eukaryota</taxon>
        <taxon>Metazoa</taxon>
        <taxon>Ecdysozoa</taxon>
        <taxon>Arthropoda</taxon>
        <taxon>Hexapoda</taxon>
        <taxon>Insecta</taxon>
        <taxon>Pterygota</taxon>
        <taxon>Neoptera</taxon>
        <taxon>Endopterygota</taxon>
        <taxon>Coleoptera</taxon>
        <taxon>Polyphaga</taxon>
        <taxon>Elateriformia</taxon>
        <taxon>Elateroidea</taxon>
        <taxon>Elateridae</taxon>
        <taxon>Agrypninae</taxon>
        <taxon>Pyrophorini</taxon>
        <taxon>Ignelater</taxon>
    </lineage>
</organism>
<dbReference type="OrthoDB" id="10253869at2759"/>
<reference evidence="1" key="1">
    <citation type="submission" date="2019-08" db="EMBL/GenBank/DDBJ databases">
        <title>The genome of the North American firefly Photinus pyralis.</title>
        <authorList>
            <consortium name="Photinus pyralis genome working group"/>
            <person name="Fallon T.R."/>
            <person name="Sander Lower S.E."/>
            <person name="Weng J.-K."/>
        </authorList>
    </citation>
    <scope>NUCLEOTIDE SEQUENCE</scope>
    <source>
        <strain evidence="1">TRF0915ILg1</strain>
        <tissue evidence="1">Whole body</tissue>
    </source>
</reference>
<gene>
    <name evidence="1" type="ORF">ILUMI_17217</name>
</gene>
<dbReference type="EMBL" id="VTPC01072330">
    <property type="protein sequence ID" value="KAF2888956.1"/>
    <property type="molecule type" value="Genomic_DNA"/>
</dbReference>
<sequence>MKSIRVTPNDIVAICTLNHLNAMLPYFGALFIGTKVSALEPTFTVNDTAHLLKEVTPKIIFISPESHQLFEKVLGEFTENIKVIVFGETEKYISFSEFLLPKLEEDEFKPIEIKNLFET</sequence>
<dbReference type="Proteomes" id="UP000801492">
    <property type="component" value="Unassembled WGS sequence"/>
</dbReference>
<accession>A0A8K0CPU0</accession>
<comment type="caution">
    <text evidence="1">The sequence shown here is derived from an EMBL/GenBank/DDBJ whole genome shotgun (WGS) entry which is preliminary data.</text>
</comment>
<evidence type="ECO:0000313" key="1">
    <source>
        <dbReference type="EMBL" id="KAF2888956.1"/>
    </source>
</evidence>
<evidence type="ECO:0008006" key="3">
    <source>
        <dbReference type="Google" id="ProtNLM"/>
    </source>
</evidence>
<dbReference type="Gene3D" id="3.40.50.980">
    <property type="match status" value="1"/>
</dbReference>
<protein>
    <recommendedName>
        <fullName evidence="3">AMP-dependent synthetase/ligase domain-containing protein</fullName>
    </recommendedName>
</protein>
<proteinExistence type="predicted"/>
<keyword evidence="2" id="KW-1185">Reference proteome</keyword>
<name>A0A8K0CPU0_IGNLU</name>
<dbReference type="AlphaFoldDB" id="A0A8K0CPU0"/>